<dbReference type="Proteomes" id="UP000053593">
    <property type="component" value="Unassembled WGS sequence"/>
</dbReference>
<dbReference type="InterPro" id="IPR016181">
    <property type="entry name" value="Acyl_CoA_acyltransferase"/>
</dbReference>
<dbReference type="GO" id="GO:0016747">
    <property type="term" value="F:acyltransferase activity, transferring groups other than amino-acyl groups"/>
    <property type="evidence" value="ECO:0007669"/>
    <property type="project" value="InterPro"/>
</dbReference>
<dbReference type="OrthoDB" id="508139at2759"/>
<proteinExistence type="predicted"/>
<name>A0A0D0BX09_9AGAR</name>
<dbReference type="PROSITE" id="PS50088">
    <property type="entry name" value="ANK_REPEAT"/>
    <property type="match status" value="1"/>
</dbReference>
<dbReference type="PROSITE" id="PS51186">
    <property type="entry name" value="GNAT"/>
    <property type="match status" value="1"/>
</dbReference>
<dbReference type="EMBL" id="KN834776">
    <property type="protein sequence ID" value="KIK60196.1"/>
    <property type="molecule type" value="Genomic_DNA"/>
</dbReference>
<keyword evidence="1" id="KW-0040">ANK repeat</keyword>
<dbReference type="InterPro" id="IPR036770">
    <property type="entry name" value="Ankyrin_rpt-contain_sf"/>
</dbReference>
<dbReference type="SUPFAM" id="SSF48403">
    <property type="entry name" value="Ankyrin repeat"/>
    <property type="match status" value="1"/>
</dbReference>
<dbReference type="SUPFAM" id="SSF55729">
    <property type="entry name" value="Acyl-CoA N-acyltransferases (Nat)"/>
    <property type="match status" value="1"/>
</dbReference>
<gene>
    <name evidence="3" type="ORF">GYMLUDRAFT_244628</name>
</gene>
<organism evidence="3 4">
    <name type="scientific">Collybiopsis luxurians FD-317 M1</name>
    <dbReference type="NCBI Taxonomy" id="944289"/>
    <lineage>
        <taxon>Eukaryota</taxon>
        <taxon>Fungi</taxon>
        <taxon>Dikarya</taxon>
        <taxon>Basidiomycota</taxon>
        <taxon>Agaricomycotina</taxon>
        <taxon>Agaricomycetes</taxon>
        <taxon>Agaricomycetidae</taxon>
        <taxon>Agaricales</taxon>
        <taxon>Marasmiineae</taxon>
        <taxon>Omphalotaceae</taxon>
        <taxon>Collybiopsis</taxon>
        <taxon>Collybiopsis luxurians</taxon>
    </lineage>
</organism>
<dbReference type="Gene3D" id="3.40.630.30">
    <property type="match status" value="1"/>
</dbReference>
<dbReference type="HOGENOM" id="CLU_059587_0_0_1"/>
<dbReference type="InterPro" id="IPR000182">
    <property type="entry name" value="GNAT_dom"/>
</dbReference>
<protein>
    <recommendedName>
        <fullName evidence="2">N-acetyltransferase domain-containing protein</fullName>
    </recommendedName>
</protein>
<evidence type="ECO:0000256" key="1">
    <source>
        <dbReference type="PROSITE-ProRule" id="PRU00023"/>
    </source>
</evidence>
<dbReference type="AlphaFoldDB" id="A0A0D0BX09"/>
<evidence type="ECO:0000259" key="2">
    <source>
        <dbReference type="PROSITE" id="PS51186"/>
    </source>
</evidence>
<dbReference type="Pfam" id="PF13508">
    <property type="entry name" value="Acetyltransf_7"/>
    <property type="match status" value="1"/>
</dbReference>
<feature type="repeat" description="ANK" evidence="1">
    <location>
        <begin position="291"/>
        <end position="323"/>
    </location>
</feature>
<reference evidence="3 4" key="1">
    <citation type="submission" date="2014-04" db="EMBL/GenBank/DDBJ databases">
        <title>Evolutionary Origins and Diversification of the Mycorrhizal Mutualists.</title>
        <authorList>
            <consortium name="DOE Joint Genome Institute"/>
            <consortium name="Mycorrhizal Genomics Consortium"/>
            <person name="Kohler A."/>
            <person name="Kuo A."/>
            <person name="Nagy L.G."/>
            <person name="Floudas D."/>
            <person name="Copeland A."/>
            <person name="Barry K.W."/>
            <person name="Cichocki N."/>
            <person name="Veneault-Fourrey C."/>
            <person name="LaButti K."/>
            <person name="Lindquist E.A."/>
            <person name="Lipzen A."/>
            <person name="Lundell T."/>
            <person name="Morin E."/>
            <person name="Murat C."/>
            <person name="Riley R."/>
            <person name="Ohm R."/>
            <person name="Sun H."/>
            <person name="Tunlid A."/>
            <person name="Henrissat B."/>
            <person name="Grigoriev I.V."/>
            <person name="Hibbett D.S."/>
            <person name="Martin F."/>
        </authorList>
    </citation>
    <scope>NUCLEOTIDE SEQUENCE [LARGE SCALE GENOMIC DNA]</scope>
    <source>
        <strain evidence="3 4">FD-317 M1</strain>
    </source>
</reference>
<dbReference type="InterPro" id="IPR002110">
    <property type="entry name" value="Ankyrin_rpt"/>
</dbReference>
<evidence type="ECO:0000313" key="4">
    <source>
        <dbReference type="Proteomes" id="UP000053593"/>
    </source>
</evidence>
<feature type="domain" description="N-acetyltransferase" evidence="2">
    <location>
        <begin position="59"/>
        <end position="228"/>
    </location>
</feature>
<dbReference type="Gene3D" id="1.25.40.20">
    <property type="entry name" value="Ankyrin repeat-containing domain"/>
    <property type="match status" value="1"/>
</dbReference>
<sequence length="390" mass="44510">MSDPLSQIMAAFHEAMTPISLPTSFEKISLSDCTIKSEASDPGDFPQFVQYITITAEHSKYREIAHLKACRVDITGLHNDFRSERLFHQIFDEYSQETADFSVAIFNRHGYVKDAFIRPGFRSGLGCWGQEMNEGELIYIKELSVYSAFQNQGVGSRLLEELLKSSWVGPTSLIYCFPAPLRFASREEFHDLQPKIIQFYLKHGFRRIGHTQYFALALDPTHPSRDIPADADAKSVREIFPVDDTPLPLLEYTERFPLHGAIRFMSEDKFAAFIDIYQAVFPTSVHSRDNKGFTPLYLAATTRKLAALRKLLTFNTGADLCDRQNELGLTPLEAVEERTNAILCSFLPFENSLHDLVTAEYLLKQAVNDENVEGLSMRDYFNERVLEIYE</sequence>
<dbReference type="CDD" id="cd04301">
    <property type="entry name" value="NAT_SF"/>
    <property type="match status" value="1"/>
</dbReference>
<accession>A0A0D0BX09</accession>
<keyword evidence="4" id="KW-1185">Reference proteome</keyword>
<evidence type="ECO:0000313" key="3">
    <source>
        <dbReference type="EMBL" id="KIK60196.1"/>
    </source>
</evidence>